<keyword evidence="1 2" id="KW-0732">Signal</keyword>
<proteinExistence type="predicted"/>
<accession>A0A0D1MBA3</accession>
<organism evidence="3 4">
    <name type="scientific">Weissella cibaria</name>
    <dbReference type="NCBI Taxonomy" id="137591"/>
    <lineage>
        <taxon>Bacteria</taxon>
        <taxon>Bacillati</taxon>
        <taxon>Bacillota</taxon>
        <taxon>Bacilli</taxon>
        <taxon>Lactobacillales</taxon>
        <taxon>Lactobacillaceae</taxon>
        <taxon>Weissella</taxon>
    </lineage>
</organism>
<gene>
    <name evidence="3" type="ORF">ab3b_00699</name>
</gene>
<feature type="chain" id="PRO_5002233463" evidence="2">
    <location>
        <begin position="32"/>
        <end position="58"/>
    </location>
</feature>
<name>A0A0D1MBA3_9LACO</name>
<dbReference type="PATRIC" id="fig|137591.24.peg.678"/>
<dbReference type="NCBIfam" id="TIGR03715">
    <property type="entry name" value="KxYKxGKxW"/>
    <property type="match status" value="1"/>
</dbReference>
<evidence type="ECO:0000256" key="1">
    <source>
        <dbReference type="ARBA" id="ARBA00022729"/>
    </source>
</evidence>
<dbReference type="AlphaFoldDB" id="A0A0D1MBA3"/>
<protein>
    <submittedName>
        <fullName evidence="3">KxYKxGKxW signal peptide</fullName>
    </submittedName>
</protein>
<reference evidence="3 4" key="1">
    <citation type="journal article" date="2015" name="Microbiology (Mosc.)">
        <title>Genomics of the Weissella cibaria species with an examination of its metabolic traits.</title>
        <authorList>
            <person name="Lynch K.M."/>
            <person name="Lucid A."/>
            <person name="Arendt E.K."/>
            <person name="Sleator R.D."/>
            <person name="Lucey B."/>
            <person name="Coffey A."/>
        </authorList>
    </citation>
    <scope>NUCLEOTIDE SEQUENCE [LARGE SCALE GENOMIC DNA]</scope>
    <source>
        <strain evidence="3 4">AB3b</strain>
    </source>
</reference>
<comment type="caution">
    <text evidence="3">The sequence shown here is derived from an EMBL/GenBank/DDBJ whole genome shotgun (WGS) entry which is preliminary data.</text>
</comment>
<dbReference type="InterPro" id="IPR022263">
    <property type="entry name" value="KxYKxGKxW"/>
</dbReference>
<dbReference type="RefSeq" id="WP_080866750.1">
    <property type="nucleotide sequence ID" value="NZ_JWHT01000015.1"/>
</dbReference>
<evidence type="ECO:0000256" key="2">
    <source>
        <dbReference type="SAM" id="SignalP"/>
    </source>
</evidence>
<evidence type="ECO:0000313" key="3">
    <source>
        <dbReference type="EMBL" id="KIU25086.1"/>
    </source>
</evidence>
<evidence type="ECO:0000313" key="4">
    <source>
        <dbReference type="Proteomes" id="UP000032289"/>
    </source>
</evidence>
<dbReference type="Proteomes" id="UP000032289">
    <property type="component" value="Unassembled WGS sequence"/>
</dbReference>
<dbReference type="Pfam" id="PF19258">
    <property type="entry name" value="KxYKxGKxW_sig"/>
    <property type="match status" value="1"/>
</dbReference>
<dbReference type="EMBL" id="JWHT01000015">
    <property type="protein sequence ID" value="KIU25086.1"/>
    <property type="molecule type" value="Genomic_DNA"/>
</dbReference>
<feature type="signal peptide" evidence="2">
    <location>
        <begin position="1"/>
        <end position="31"/>
    </location>
</feature>
<sequence length="58" mass="6068" precursor="true">MRKKMYKAGKVWVAATLAIVGVMTGGAVVSADDNGDELGVVADEPVPQPDQVVVLQKD</sequence>